<dbReference type="PROSITE" id="PS51037">
    <property type="entry name" value="YEATS"/>
    <property type="match status" value="1"/>
</dbReference>
<evidence type="ECO:0000256" key="2">
    <source>
        <dbReference type="ARBA" id="ARBA00023163"/>
    </source>
</evidence>
<dbReference type="PANTHER" id="PTHR47573">
    <property type="entry name" value="PROTEIN AF-9 HOMOLOG"/>
    <property type="match status" value="1"/>
</dbReference>
<keyword evidence="3 4" id="KW-0539">Nucleus</keyword>
<evidence type="ECO:0000256" key="1">
    <source>
        <dbReference type="ARBA" id="ARBA00023015"/>
    </source>
</evidence>
<dbReference type="Pfam" id="PF03366">
    <property type="entry name" value="YEATS"/>
    <property type="match status" value="1"/>
</dbReference>
<keyword evidence="2" id="KW-0804">Transcription</keyword>
<sequence length="174" mass="20035">MRKRYQSYKWTVYVRSPTNEDLEVAIKRAVFLLLSTFNNPTRVVEGPFELSESGWGEFEIVITLHFDRDITVKPLHLWACSLCHACVRYHHLKLYPEEDSGPMSMKKPAVRKSYDEIVFSEPSEGFLARVQNQRAVIMPRLPSGFALPPCESSYCETQTAVEFDRRAATTEISI</sequence>
<dbReference type="InterPro" id="IPR055129">
    <property type="entry name" value="YEATS_dom"/>
</dbReference>
<evidence type="ECO:0000259" key="5">
    <source>
        <dbReference type="PROSITE" id="PS51037"/>
    </source>
</evidence>
<dbReference type="InterPro" id="IPR005033">
    <property type="entry name" value="YEATS"/>
</dbReference>
<proteinExistence type="predicted"/>
<name>A0A8S0US14_OLEEU</name>
<dbReference type="PANTHER" id="PTHR47573:SF1">
    <property type="entry name" value="PROTEIN AF-9 HOMOLOG"/>
    <property type="match status" value="1"/>
</dbReference>
<dbReference type="AlphaFoldDB" id="A0A8S0US14"/>
<comment type="subcellular location">
    <subcellularLocation>
        <location evidence="4">Nucleus</location>
    </subcellularLocation>
</comment>
<protein>
    <submittedName>
        <fullName evidence="6">Transcription initiation factor TFIID subunit 14b-like isoform X2</fullName>
    </submittedName>
</protein>
<reference evidence="6 7" key="1">
    <citation type="submission" date="2019-12" db="EMBL/GenBank/DDBJ databases">
        <authorList>
            <person name="Alioto T."/>
            <person name="Alioto T."/>
            <person name="Gomez Garrido J."/>
        </authorList>
    </citation>
    <scope>NUCLEOTIDE SEQUENCE [LARGE SCALE GENOMIC DNA]</scope>
</reference>
<dbReference type="OrthoDB" id="16041at2759"/>
<evidence type="ECO:0000313" key="7">
    <source>
        <dbReference type="Proteomes" id="UP000594638"/>
    </source>
</evidence>
<dbReference type="Gramene" id="OE9A116557T1">
    <property type="protein sequence ID" value="OE9A116557C1"/>
    <property type="gene ID" value="OE9A116557"/>
</dbReference>
<dbReference type="InterPro" id="IPR038704">
    <property type="entry name" value="YEAST_sf"/>
</dbReference>
<accession>A0A8S0US14</accession>
<dbReference type="GO" id="GO:0005634">
    <property type="term" value="C:nucleus"/>
    <property type="evidence" value="ECO:0007669"/>
    <property type="project" value="UniProtKB-SubCell"/>
</dbReference>
<evidence type="ECO:0000256" key="3">
    <source>
        <dbReference type="ARBA" id="ARBA00023242"/>
    </source>
</evidence>
<gene>
    <name evidence="6" type="ORF">OLEA9_A116557</name>
</gene>
<comment type="caution">
    <text evidence="6">The sequence shown here is derived from an EMBL/GenBank/DDBJ whole genome shotgun (WGS) entry which is preliminary data.</text>
</comment>
<evidence type="ECO:0000313" key="6">
    <source>
        <dbReference type="EMBL" id="CAA3020689.1"/>
    </source>
</evidence>
<dbReference type="EMBL" id="CACTIH010009042">
    <property type="protein sequence ID" value="CAA3020689.1"/>
    <property type="molecule type" value="Genomic_DNA"/>
</dbReference>
<dbReference type="Gene3D" id="2.60.40.1970">
    <property type="entry name" value="YEATS domain"/>
    <property type="match status" value="1"/>
</dbReference>
<evidence type="ECO:0000256" key="4">
    <source>
        <dbReference type="PROSITE-ProRule" id="PRU00376"/>
    </source>
</evidence>
<dbReference type="Proteomes" id="UP000594638">
    <property type="component" value="Unassembled WGS sequence"/>
</dbReference>
<keyword evidence="7" id="KW-1185">Reference proteome</keyword>
<dbReference type="GO" id="GO:0006355">
    <property type="term" value="P:regulation of DNA-templated transcription"/>
    <property type="evidence" value="ECO:0007669"/>
    <property type="project" value="InterPro"/>
</dbReference>
<keyword evidence="1" id="KW-0805">Transcription regulation</keyword>
<feature type="domain" description="YEATS" evidence="5">
    <location>
        <begin position="1"/>
        <end position="133"/>
    </location>
</feature>
<organism evidence="6 7">
    <name type="scientific">Olea europaea subsp. europaea</name>
    <dbReference type="NCBI Taxonomy" id="158383"/>
    <lineage>
        <taxon>Eukaryota</taxon>
        <taxon>Viridiplantae</taxon>
        <taxon>Streptophyta</taxon>
        <taxon>Embryophyta</taxon>
        <taxon>Tracheophyta</taxon>
        <taxon>Spermatophyta</taxon>
        <taxon>Magnoliopsida</taxon>
        <taxon>eudicotyledons</taxon>
        <taxon>Gunneridae</taxon>
        <taxon>Pentapetalae</taxon>
        <taxon>asterids</taxon>
        <taxon>lamiids</taxon>
        <taxon>Lamiales</taxon>
        <taxon>Oleaceae</taxon>
        <taxon>Oleeae</taxon>
        <taxon>Olea</taxon>
    </lineage>
</organism>